<dbReference type="InterPro" id="IPR001647">
    <property type="entry name" value="HTH_TetR"/>
</dbReference>
<evidence type="ECO:0000313" key="6">
    <source>
        <dbReference type="Proteomes" id="UP000194439"/>
    </source>
</evidence>
<dbReference type="EMBL" id="FWZD01000020">
    <property type="protein sequence ID" value="SMD66522.1"/>
    <property type="molecule type" value="Genomic_DNA"/>
</dbReference>
<organism evidence="5 6">
    <name type="scientific">Bacillus mobilis</name>
    <dbReference type="NCBI Taxonomy" id="2026190"/>
    <lineage>
        <taxon>Bacteria</taxon>
        <taxon>Bacillati</taxon>
        <taxon>Bacillota</taxon>
        <taxon>Bacilli</taxon>
        <taxon>Bacillales</taxon>
        <taxon>Bacillaceae</taxon>
        <taxon>Bacillus</taxon>
        <taxon>Bacillus cereus group</taxon>
    </lineage>
</organism>
<dbReference type="PANTHER" id="PTHR43479:SF11">
    <property type="entry name" value="ACREF_ENVCD OPERON REPRESSOR-RELATED"/>
    <property type="match status" value="1"/>
</dbReference>
<dbReference type="Gene3D" id="1.10.357.10">
    <property type="entry name" value="Tetracycline Repressor, domain 2"/>
    <property type="match status" value="1"/>
</dbReference>
<name>A0A1Y5YTZ5_9BACI</name>
<keyword evidence="1" id="KW-0678">Repressor</keyword>
<sequence>MLALRNSRQDGIYSQQYITEALGLLLQEKKLEDITVTDLCKKAGVARVTFYKYYRTIYDVLNASMQKSIDKFLEEITYLDSHESLQLFIEGLISFMANERILMKNIIDSNMSGLLLDYVNSAIKSIFETDNPISNNMSRAQALFFIGGFFNVFIDWIKRSSRESPQSLVEKIYEMFPIKKEI</sequence>
<dbReference type="PROSITE" id="PS50977">
    <property type="entry name" value="HTH_TETR_2"/>
    <property type="match status" value="1"/>
</dbReference>
<feature type="DNA-binding region" description="H-T-H motif" evidence="3">
    <location>
        <begin position="35"/>
        <end position="54"/>
    </location>
</feature>
<dbReference type="GO" id="GO:0003677">
    <property type="term" value="F:DNA binding"/>
    <property type="evidence" value="ECO:0007669"/>
    <property type="project" value="UniProtKB-UniRule"/>
</dbReference>
<evidence type="ECO:0000256" key="2">
    <source>
        <dbReference type="ARBA" id="ARBA00023125"/>
    </source>
</evidence>
<dbReference type="PANTHER" id="PTHR43479">
    <property type="entry name" value="ACREF/ENVCD OPERON REPRESSOR-RELATED"/>
    <property type="match status" value="1"/>
</dbReference>
<dbReference type="RefSeq" id="WP_088027245.1">
    <property type="nucleotide sequence ID" value="NZ_FWZD01000020.1"/>
</dbReference>
<accession>A0A1Y5YTZ5</accession>
<dbReference type="Proteomes" id="UP000194439">
    <property type="component" value="Unassembled WGS sequence"/>
</dbReference>
<evidence type="ECO:0000313" key="5">
    <source>
        <dbReference type="EMBL" id="SMD66522.1"/>
    </source>
</evidence>
<dbReference type="Pfam" id="PF14278">
    <property type="entry name" value="TetR_C_8"/>
    <property type="match status" value="1"/>
</dbReference>
<proteinExistence type="predicted"/>
<feature type="domain" description="HTH tetR-type" evidence="4">
    <location>
        <begin position="12"/>
        <end position="72"/>
    </location>
</feature>
<dbReference type="InterPro" id="IPR009057">
    <property type="entry name" value="Homeodomain-like_sf"/>
</dbReference>
<evidence type="ECO:0000259" key="4">
    <source>
        <dbReference type="PROSITE" id="PS50977"/>
    </source>
</evidence>
<evidence type="ECO:0000256" key="3">
    <source>
        <dbReference type="PROSITE-ProRule" id="PRU00335"/>
    </source>
</evidence>
<evidence type="ECO:0000256" key="1">
    <source>
        <dbReference type="ARBA" id="ARBA00022491"/>
    </source>
</evidence>
<dbReference type="InterPro" id="IPR050624">
    <property type="entry name" value="HTH-type_Tx_Regulator"/>
</dbReference>
<dbReference type="AlphaFoldDB" id="A0A1Y5YTZ5"/>
<reference evidence="6" key="1">
    <citation type="submission" date="2017-04" db="EMBL/GenBank/DDBJ databases">
        <authorList>
            <person name="Criscuolo A."/>
        </authorList>
    </citation>
    <scope>NUCLEOTIDE SEQUENCE [LARGE SCALE GENOMIC DNA]</scope>
</reference>
<dbReference type="SUPFAM" id="SSF46689">
    <property type="entry name" value="Homeodomain-like"/>
    <property type="match status" value="1"/>
</dbReference>
<keyword evidence="2 3" id="KW-0238">DNA-binding</keyword>
<protein>
    <recommendedName>
        <fullName evidence="4">HTH tetR-type domain-containing protein</fullName>
    </recommendedName>
</protein>
<dbReference type="InterPro" id="IPR039532">
    <property type="entry name" value="TetR_C_Firmicutes"/>
</dbReference>
<gene>
    <name evidence="5" type="ORF">BACERE00185_00132</name>
</gene>